<dbReference type="PROSITE" id="PS50303">
    <property type="entry name" value="PUM_HD"/>
    <property type="match status" value="1"/>
</dbReference>
<dbReference type="PANTHER" id="PTHR12537">
    <property type="entry name" value="RNA BINDING PROTEIN PUMILIO-RELATED"/>
    <property type="match status" value="1"/>
</dbReference>
<feature type="repeat" description="Pumilio" evidence="5">
    <location>
        <begin position="756"/>
        <end position="791"/>
    </location>
</feature>
<feature type="region of interest" description="Disordered" evidence="6">
    <location>
        <begin position="349"/>
        <end position="379"/>
    </location>
</feature>
<feature type="repeat" description="Pumilio" evidence="5">
    <location>
        <begin position="828"/>
        <end position="863"/>
    </location>
</feature>
<dbReference type="SMART" id="SM00025">
    <property type="entry name" value="Pumilio"/>
    <property type="match status" value="8"/>
</dbReference>
<keyword evidence="4" id="KW-0694">RNA-binding</keyword>
<dbReference type="CDD" id="cd07920">
    <property type="entry name" value="Pumilio"/>
    <property type="match status" value="1"/>
</dbReference>
<evidence type="ECO:0000256" key="1">
    <source>
        <dbReference type="ARBA" id="ARBA00004496"/>
    </source>
</evidence>
<feature type="compositionally biased region" description="Gly residues" evidence="6">
    <location>
        <begin position="195"/>
        <end position="204"/>
    </location>
</feature>
<dbReference type="Pfam" id="PF00806">
    <property type="entry name" value="PUF"/>
    <property type="match status" value="8"/>
</dbReference>
<feature type="domain" description="PUM-HD" evidence="7">
    <location>
        <begin position="736"/>
        <end position="1073"/>
    </location>
</feature>
<dbReference type="GO" id="GO:0010608">
    <property type="term" value="P:post-transcriptional regulation of gene expression"/>
    <property type="evidence" value="ECO:0007669"/>
    <property type="project" value="TreeGrafter"/>
</dbReference>
<dbReference type="InterPro" id="IPR016024">
    <property type="entry name" value="ARM-type_fold"/>
</dbReference>
<evidence type="ECO:0000259" key="7">
    <source>
        <dbReference type="PROSITE" id="PS50303"/>
    </source>
</evidence>
<dbReference type="AlphaFoldDB" id="A0A1Y1LBK5"/>
<keyword evidence="3" id="KW-0677">Repeat</keyword>
<dbReference type="InterPro" id="IPR011989">
    <property type="entry name" value="ARM-like"/>
</dbReference>
<dbReference type="InterPro" id="IPR001313">
    <property type="entry name" value="Pumilio_RNA-bd_rpt"/>
</dbReference>
<dbReference type="PANTHER" id="PTHR12537:SF12">
    <property type="entry name" value="MATERNAL PROTEIN PUMILIO"/>
    <property type="match status" value="1"/>
</dbReference>
<organism evidence="8">
    <name type="scientific">Photinus pyralis</name>
    <name type="common">Common eastern firefly</name>
    <name type="synonym">Lampyris pyralis</name>
    <dbReference type="NCBI Taxonomy" id="7054"/>
    <lineage>
        <taxon>Eukaryota</taxon>
        <taxon>Metazoa</taxon>
        <taxon>Ecdysozoa</taxon>
        <taxon>Arthropoda</taxon>
        <taxon>Hexapoda</taxon>
        <taxon>Insecta</taxon>
        <taxon>Pterygota</taxon>
        <taxon>Neoptera</taxon>
        <taxon>Endopterygota</taxon>
        <taxon>Coleoptera</taxon>
        <taxon>Polyphaga</taxon>
        <taxon>Elateriformia</taxon>
        <taxon>Elateroidea</taxon>
        <taxon>Lampyridae</taxon>
        <taxon>Lampyrinae</taxon>
        <taxon>Photinus</taxon>
    </lineage>
</organism>
<dbReference type="GO" id="GO:0003730">
    <property type="term" value="F:mRNA 3'-UTR binding"/>
    <property type="evidence" value="ECO:0007669"/>
    <property type="project" value="TreeGrafter"/>
</dbReference>
<evidence type="ECO:0000256" key="6">
    <source>
        <dbReference type="SAM" id="MobiDB-lite"/>
    </source>
</evidence>
<evidence type="ECO:0000256" key="2">
    <source>
        <dbReference type="ARBA" id="ARBA00022490"/>
    </source>
</evidence>
<feature type="compositionally biased region" description="Basic and acidic residues" evidence="6">
    <location>
        <begin position="246"/>
        <end position="263"/>
    </location>
</feature>
<dbReference type="PROSITE" id="PS50302">
    <property type="entry name" value="PUM"/>
    <property type="match status" value="8"/>
</dbReference>
<protein>
    <recommendedName>
        <fullName evidence="7">PUM-HD domain-containing protein</fullName>
    </recommendedName>
</protein>
<feature type="repeat" description="Pumilio" evidence="5">
    <location>
        <begin position="1011"/>
        <end position="1047"/>
    </location>
</feature>
<proteinExistence type="predicted"/>
<evidence type="ECO:0000256" key="5">
    <source>
        <dbReference type="PROSITE-ProRule" id="PRU00317"/>
    </source>
</evidence>
<dbReference type="FunFam" id="1.25.10.10:FF:000004">
    <property type="entry name" value="Pumilio homolog 1 isoform 2"/>
    <property type="match status" value="1"/>
</dbReference>
<sequence length="1099" mass="119921">MKWLGDGSGDAFIKAEMDRSPQRTQDDAAVGYVFQRPPDPEFPSFGQKQARWALGDDSIIDVTNNHDKWKYPVGNKIATPPNSMSYMSPSGAAMPGLYDVSQNKSGQLEQYFYYPGHLPRGVPLPPQYVQHSMSQQMPMQQGQIAPAAKKLWGLETKDGKSLALHHLNHHDGVWRDPTWAAPGDHAVSSPLAMGRRGGFAGGDTGSILSPRGSDTGGLGVKMVEYVLGSSPTNKDNIGLEPRIRALHLDDKDKDKPQSPKEEVNGQPVQNGQLSEDEKAFNLYFHSRTPGSRQPSPAEDEVKNGLPPLDGNVMVIKQEQLPPHLQLQPHLAAPHLGVTLAESVNQHFEHFTEQPPPTPYDQQPPQYAPPPPQPHQVDSAVLQQQQHNFDVQQLFRSQQTQAATNPNAAQLQLLQQQQQQYLAQQQQAAYPQAPYVLNPQQEPYLITASVPQYYGVGPWVYPAPANLIQQSASNGARRPLTPNGSEAQQQVQQQVPSGYIVPYYEQNPAILVAQGPAAMRNGTPMRLVSPASVLVQPQANRQTPAGASLYSNTPQSLYGGSVTTSVNGGTLGGVAQGVGSGLFPPLHAPPSAPFGSSSLGNIGSPATTTSLPSVECLTGLGLNTGTTGRRDSFDRNTSAFSPSLDYRPKWPASYGLGSSPSPLTGSLTPPPTAPLQLGGLVNSRVLSAAPGAEAKYRSSVAAGLTANAMFGSTNSLFTKINSSLTTVSASLDKGPQGRSRLLEDFRNNRFPNLQLRDLANHIVEFSQDQHGSRFIQQKLERASAAEKQMVFNEILAAAYNLMTDVFGNYVIQKFFEFGTSEQKTTLAQKVRGHVLPLALQMYGCRVIQKALESIPPEQQQEIVKELDGHVLKCVKDQNGNHVVQKCIECVDPSALQFVISSFAGQVYTLSTHPYGCRVIQRILEHCTPEQTAPILGELHAHTDQLIQDQFGNYVIQHVLEHGKQEDKSQLINAVRGKVLVLSQHKFASNVVEKCVTHATRAERALLIEEVCGFNDNALHVMMKDQYANYVVQKMIDVSEPTQRKILMHKIRPHLNSLRKYTYGKHIIAKLEKYFMKAPGSMSSIGGELGPIGPPPTNGVL</sequence>
<feature type="region of interest" description="Disordered" evidence="6">
    <location>
        <begin position="246"/>
        <end position="273"/>
    </location>
</feature>
<dbReference type="InterPro" id="IPR033133">
    <property type="entry name" value="PUM-HD"/>
</dbReference>
<dbReference type="EMBL" id="GEZM01062417">
    <property type="protein sequence ID" value="JAV69730.1"/>
    <property type="molecule type" value="Transcribed_RNA"/>
</dbReference>
<name>A0A1Y1LBK5_PHOPY</name>
<accession>A0A1Y1LBK5</accession>
<feature type="repeat" description="Pumilio" evidence="5">
    <location>
        <begin position="936"/>
        <end position="971"/>
    </location>
</feature>
<evidence type="ECO:0000256" key="4">
    <source>
        <dbReference type="ARBA" id="ARBA00022884"/>
    </source>
</evidence>
<reference evidence="8" key="1">
    <citation type="journal article" date="2016" name="Sci. Rep.">
        <title>Molecular characterization of firefly nuptial gifts: a multi-omics approach sheds light on postcopulatory sexual selection.</title>
        <authorList>
            <person name="Al-Wathiqui N."/>
            <person name="Fallon T.R."/>
            <person name="South A."/>
            <person name="Weng J.K."/>
            <person name="Lewis S.M."/>
        </authorList>
    </citation>
    <scope>NUCLEOTIDE SEQUENCE</scope>
</reference>
<dbReference type="InterPro" id="IPR033712">
    <property type="entry name" value="Pumilio_RNA-bd"/>
</dbReference>
<dbReference type="GO" id="GO:0005634">
    <property type="term" value="C:nucleus"/>
    <property type="evidence" value="ECO:0007669"/>
    <property type="project" value="TreeGrafter"/>
</dbReference>
<dbReference type="SUPFAM" id="SSF48371">
    <property type="entry name" value="ARM repeat"/>
    <property type="match status" value="1"/>
</dbReference>
<evidence type="ECO:0000313" key="8">
    <source>
        <dbReference type="EMBL" id="JAV69730.1"/>
    </source>
</evidence>
<dbReference type="GO" id="GO:0005737">
    <property type="term" value="C:cytoplasm"/>
    <property type="evidence" value="ECO:0007669"/>
    <property type="project" value="UniProtKB-SubCell"/>
</dbReference>
<feature type="repeat" description="Pumilio" evidence="5">
    <location>
        <begin position="792"/>
        <end position="827"/>
    </location>
</feature>
<evidence type="ECO:0000256" key="3">
    <source>
        <dbReference type="ARBA" id="ARBA00022737"/>
    </source>
</evidence>
<dbReference type="Gene3D" id="1.25.10.10">
    <property type="entry name" value="Leucine-rich Repeat Variant"/>
    <property type="match status" value="1"/>
</dbReference>
<keyword evidence="2" id="KW-0963">Cytoplasm</keyword>
<comment type="subcellular location">
    <subcellularLocation>
        <location evidence="1">Cytoplasm</location>
    </subcellularLocation>
</comment>
<feature type="repeat" description="Pumilio" evidence="5">
    <location>
        <begin position="972"/>
        <end position="1007"/>
    </location>
</feature>
<feature type="region of interest" description="Disordered" evidence="6">
    <location>
        <begin position="185"/>
        <end position="214"/>
    </location>
</feature>
<feature type="repeat" description="Pumilio" evidence="5">
    <location>
        <begin position="864"/>
        <end position="899"/>
    </location>
</feature>
<feature type="region of interest" description="Disordered" evidence="6">
    <location>
        <begin position="285"/>
        <end position="308"/>
    </location>
</feature>
<feature type="repeat" description="Pumilio" evidence="5">
    <location>
        <begin position="900"/>
        <end position="935"/>
    </location>
</feature>